<evidence type="ECO:0000313" key="2">
    <source>
        <dbReference type="EMBL" id="QZN96895.1"/>
    </source>
</evidence>
<sequence>MNRHHFLQALEHQLVLLAQAVAPLADRPLAYSRFDRQLFQSHGTRLRDYLSEVEQNFQSLRHLVAENRTERVAFMTEKLVAQIGALQRELSTQALRRQEEKTPIAIASDLYQKLAEHQDYERRLNLMIQDRESQLDRATTLNAQQQLQREVAALEGRLARCRQALARLERQVERREQGL</sequence>
<dbReference type="Gene3D" id="1.20.1270.340">
    <property type="match status" value="1"/>
</dbReference>
<gene>
    <name evidence="2" type="ORF">K6K13_05695</name>
</gene>
<proteinExistence type="predicted"/>
<name>A0ABX9ANY0_9ENTR</name>
<accession>A0ABX9ANY0</accession>
<feature type="coiled-coil region" evidence="1">
    <location>
        <begin position="144"/>
        <end position="178"/>
    </location>
</feature>
<protein>
    <submittedName>
        <fullName evidence="2">Primosomal replication protein</fullName>
    </submittedName>
</protein>
<dbReference type="Pfam" id="PF07445">
    <property type="entry name" value="PriC"/>
    <property type="match status" value="1"/>
</dbReference>
<dbReference type="InterPro" id="IPR010890">
    <property type="entry name" value="PriC"/>
</dbReference>
<dbReference type="Proteomes" id="UP000825886">
    <property type="component" value="Chromosome"/>
</dbReference>
<dbReference type="RefSeq" id="WP_222159908.1">
    <property type="nucleotide sequence ID" value="NZ_CP081864.1"/>
</dbReference>
<reference evidence="2 3" key="1">
    <citation type="submission" date="2021-08" db="EMBL/GenBank/DDBJ databases">
        <title>Culture and genomic analysis of Symbiopectobacterium purcellii sp. nov. gen. nov., isolated from the leafhopper Empoasca decipiens.</title>
        <authorList>
            <person name="Nadal-Jimenez P."/>
            <person name="Siozios S."/>
            <person name="Halliday N."/>
            <person name="Camara M."/>
            <person name="Hurst G.D.D."/>
        </authorList>
    </citation>
    <scope>NUCLEOTIDE SEQUENCE [LARGE SCALE GENOMIC DNA]</scope>
    <source>
        <strain evidence="2 3">SyEd1</strain>
    </source>
</reference>
<keyword evidence="3" id="KW-1185">Reference proteome</keyword>
<organism evidence="2 3">
    <name type="scientific">Symbiopectobacterium purcellii</name>
    <dbReference type="NCBI Taxonomy" id="2871826"/>
    <lineage>
        <taxon>Bacteria</taxon>
        <taxon>Pseudomonadati</taxon>
        <taxon>Pseudomonadota</taxon>
        <taxon>Gammaproteobacteria</taxon>
        <taxon>Enterobacterales</taxon>
        <taxon>Enterobacteriaceae</taxon>
    </lineage>
</organism>
<dbReference type="EMBL" id="CP081864">
    <property type="protein sequence ID" value="QZN96895.1"/>
    <property type="molecule type" value="Genomic_DNA"/>
</dbReference>
<evidence type="ECO:0000313" key="3">
    <source>
        <dbReference type="Proteomes" id="UP000825886"/>
    </source>
</evidence>
<dbReference type="InterPro" id="IPR038338">
    <property type="entry name" value="PriC_sf"/>
</dbReference>
<keyword evidence="1" id="KW-0175">Coiled coil</keyword>
<evidence type="ECO:0000256" key="1">
    <source>
        <dbReference type="SAM" id="Coils"/>
    </source>
</evidence>